<feature type="transmembrane region" description="Helical" evidence="1">
    <location>
        <begin position="133"/>
        <end position="156"/>
    </location>
</feature>
<evidence type="ECO:0008006" key="4">
    <source>
        <dbReference type="Google" id="ProtNLM"/>
    </source>
</evidence>
<proteinExistence type="predicted"/>
<evidence type="ECO:0000313" key="3">
    <source>
        <dbReference type="Proteomes" id="UP001139648"/>
    </source>
</evidence>
<gene>
    <name evidence="2" type="ORF">HD597_002756</name>
</gene>
<keyword evidence="1" id="KW-1133">Transmembrane helix</keyword>
<dbReference type="Proteomes" id="UP001139648">
    <property type="component" value="Unassembled WGS sequence"/>
</dbReference>
<name>A0A9X2K3M4_9ACTN</name>
<dbReference type="RefSeq" id="WP_253742390.1">
    <property type="nucleotide sequence ID" value="NZ_BAABKA010000001.1"/>
</dbReference>
<keyword evidence="3" id="KW-1185">Reference proteome</keyword>
<accession>A0A9X2K3M4</accession>
<evidence type="ECO:0000256" key="1">
    <source>
        <dbReference type="SAM" id="Phobius"/>
    </source>
</evidence>
<feature type="transmembrane region" description="Helical" evidence="1">
    <location>
        <begin position="358"/>
        <end position="377"/>
    </location>
</feature>
<dbReference type="EMBL" id="JAMZEB010000002">
    <property type="protein sequence ID" value="MCP2355736.1"/>
    <property type="molecule type" value="Genomic_DNA"/>
</dbReference>
<sequence>MLLDLAPYVLMAAFLMIPLGIASAAVTAAALSAPRDRHGRVRRVHVAGGLIVSLAGVLLMVISALSGRDDSRHGAIEWFGMVLLAFAGAGLLVSGLGPSGSWLLEMLARFAGRLPLPVRLAARDLAGRRVSTAPAVAVVTIATAFGVALTVVAVGMTGQSRAHYLSQARPGTLLVHHFSAADAGTAREAIQRELPGAPVAQIERVSDEFRYLHVHAKEYDQPDGVVYWRHVIGDEKVLRYLTGDQATPYDENTVVVVTNAGVKIESAEIDYAEDKRDDDPSTVRTVPARTARTVDPKMQAIFVPAKIVRDLGYRLEPDELIVDPTLRRVSPEEQERVEGRLSGVTADTYVERGFQPSMGWTAVAVAAFLVAVGGALATGRGRTVSPRPAGVLRRVTGGPSAFRWFAASRTGLSALCGTALGAVAGTPIGMLVIWPLTMRTSWDTPERSPFETPWALVAAMAAALPLLAAVLGGLLTPERENPRVSPAGRARR</sequence>
<evidence type="ECO:0000313" key="2">
    <source>
        <dbReference type="EMBL" id="MCP2355736.1"/>
    </source>
</evidence>
<feature type="transmembrane region" description="Helical" evidence="1">
    <location>
        <begin position="44"/>
        <end position="66"/>
    </location>
</feature>
<feature type="transmembrane region" description="Helical" evidence="1">
    <location>
        <begin position="412"/>
        <end position="434"/>
    </location>
</feature>
<feature type="transmembrane region" description="Helical" evidence="1">
    <location>
        <begin position="454"/>
        <end position="475"/>
    </location>
</feature>
<keyword evidence="1" id="KW-0812">Transmembrane</keyword>
<keyword evidence="1" id="KW-0472">Membrane</keyword>
<dbReference type="AlphaFoldDB" id="A0A9X2K3M4"/>
<comment type="caution">
    <text evidence="2">The sequence shown here is derived from an EMBL/GenBank/DDBJ whole genome shotgun (WGS) entry which is preliminary data.</text>
</comment>
<organism evidence="2 3">
    <name type="scientific">Nonomuraea thailandensis</name>
    <dbReference type="NCBI Taxonomy" id="1188745"/>
    <lineage>
        <taxon>Bacteria</taxon>
        <taxon>Bacillati</taxon>
        <taxon>Actinomycetota</taxon>
        <taxon>Actinomycetes</taxon>
        <taxon>Streptosporangiales</taxon>
        <taxon>Streptosporangiaceae</taxon>
        <taxon>Nonomuraea</taxon>
    </lineage>
</organism>
<feature type="transmembrane region" description="Helical" evidence="1">
    <location>
        <begin position="78"/>
        <end position="104"/>
    </location>
</feature>
<reference evidence="2" key="1">
    <citation type="submission" date="2022-06" db="EMBL/GenBank/DDBJ databases">
        <title>Sequencing the genomes of 1000 actinobacteria strains.</title>
        <authorList>
            <person name="Klenk H.-P."/>
        </authorList>
    </citation>
    <scope>NUCLEOTIDE SEQUENCE</scope>
    <source>
        <strain evidence="2">DSM 46694</strain>
    </source>
</reference>
<protein>
    <recommendedName>
        <fullName evidence="4">FtsX-like permease family protein</fullName>
    </recommendedName>
</protein>
<feature type="transmembrane region" description="Helical" evidence="1">
    <location>
        <begin position="6"/>
        <end position="32"/>
    </location>
</feature>